<feature type="region of interest" description="Disordered" evidence="1">
    <location>
        <begin position="1"/>
        <end position="23"/>
    </location>
</feature>
<dbReference type="PANTHER" id="PTHR39609:SF1">
    <property type="entry name" value="RFEG"/>
    <property type="match status" value="1"/>
</dbReference>
<feature type="compositionally biased region" description="Polar residues" evidence="1">
    <location>
        <begin position="1"/>
        <end position="13"/>
    </location>
</feature>
<gene>
    <name evidence="2" type="ORF">VTJ83DRAFT_1583</name>
</gene>
<feature type="compositionally biased region" description="Basic and acidic residues" evidence="1">
    <location>
        <begin position="350"/>
        <end position="364"/>
    </location>
</feature>
<dbReference type="GeneID" id="98122402"/>
<feature type="compositionally biased region" description="Basic and acidic residues" evidence="1">
    <location>
        <begin position="120"/>
        <end position="129"/>
    </location>
</feature>
<reference evidence="2 3" key="1">
    <citation type="journal article" date="2024" name="Commun. Biol.">
        <title>Comparative genomic analysis of thermophilic fungi reveals convergent evolutionary adaptations and gene losses.</title>
        <authorList>
            <person name="Steindorff A.S."/>
            <person name="Aguilar-Pontes M.V."/>
            <person name="Robinson A.J."/>
            <person name="Andreopoulos B."/>
            <person name="LaButti K."/>
            <person name="Kuo A."/>
            <person name="Mondo S."/>
            <person name="Riley R."/>
            <person name="Otillar R."/>
            <person name="Haridas S."/>
            <person name="Lipzen A."/>
            <person name="Grimwood J."/>
            <person name="Schmutz J."/>
            <person name="Clum A."/>
            <person name="Reid I.D."/>
            <person name="Moisan M.C."/>
            <person name="Butler G."/>
            <person name="Nguyen T.T.M."/>
            <person name="Dewar K."/>
            <person name="Conant G."/>
            <person name="Drula E."/>
            <person name="Henrissat B."/>
            <person name="Hansel C."/>
            <person name="Singer S."/>
            <person name="Hutchinson M.I."/>
            <person name="de Vries R.P."/>
            <person name="Natvig D.O."/>
            <person name="Powell A.J."/>
            <person name="Tsang A."/>
            <person name="Grigoriev I.V."/>
        </authorList>
    </citation>
    <scope>NUCLEOTIDE SEQUENCE [LARGE SCALE GENOMIC DNA]</scope>
    <source>
        <strain evidence="2 3">ATCC 22073</strain>
    </source>
</reference>
<feature type="compositionally biased region" description="Pro residues" evidence="1">
    <location>
        <begin position="170"/>
        <end position="185"/>
    </location>
</feature>
<feature type="compositionally biased region" description="Low complexity" evidence="1">
    <location>
        <begin position="153"/>
        <end position="169"/>
    </location>
</feature>
<dbReference type="PRINTS" id="PR01217">
    <property type="entry name" value="PRICHEXTENSN"/>
</dbReference>
<dbReference type="PANTHER" id="PTHR39609">
    <property type="entry name" value="RFEG-RELATED"/>
    <property type="match status" value="1"/>
</dbReference>
<feature type="compositionally biased region" description="Low complexity" evidence="1">
    <location>
        <begin position="329"/>
        <end position="340"/>
    </location>
</feature>
<accession>A0ABR4DIN4</accession>
<name>A0ABR4DIN4_9PEZI</name>
<dbReference type="Proteomes" id="UP001600064">
    <property type="component" value="Unassembled WGS sequence"/>
</dbReference>
<protein>
    <recommendedName>
        <fullName evidence="4">Transcription factor RfeG</fullName>
    </recommendedName>
</protein>
<evidence type="ECO:0000256" key="1">
    <source>
        <dbReference type="SAM" id="MobiDB-lite"/>
    </source>
</evidence>
<dbReference type="RefSeq" id="XP_070868123.1">
    <property type="nucleotide sequence ID" value="XM_071007758.1"/>
</dbReference>
<comment type="caution">
    <text evidence="2">The sequence shown here is derived from an EMBL/GenBank/DDBJ whole genome shotgun (WGS) entry which is preliminary data.</text>
</comment>
<evidence type="ECO:0008006" key="4">
    <source>
        <dbReference type="Google" id="ProtNLM"/>
    </source>
</evidence>
<sequence>MAGRPSSNWSNTPPTAPPRQNEYFVPRDGIDREVIQSDICRYLGNDALVRPGTYEKDGQVIQGYYITAYRNLTTAMIEDLKADSARWQAERRAAASRSTVSPVGGSRDPPRDQNYNSWKARQEQDRYQADHYAGSMDVDSYPPVSGAVPNSAYPPAQAYPGQPPVGYHPAPYPPPGQPHYQPPPQGYAYPPTSQPPQYPPQNGDRYPTMPSPAPISGGYGQDAYVRGSDYQAGNYAAAPNRGPPPMPHVTTAPPRTTTYPSPGPPGHMYGNDRDQYPGYPPPAGVPPVQAPYPADTLYGRGSPAGAPQRPPFASPSEPAYDDAQQTGIPKPTSPGAASSSPIPPPGPPPARRDRDRDSDSELSRDQGYYKSRRADVDRDDRDRNRHRR</sequence>
<evidence type="ECO:0000313" key="3">
    <source>
        <dbReference type="Proteomes" id="UP001600064"/>
    </source>
</evidence>
<proteinExistence type="predicted"/>
<feature type="compositionally biased region" description="Pro residues" evidence="1">
    <location>
        <begin position="278"/>
        <end position="290"/>
    </location>
</feature>
<organism evidence="2 3">
    <name type="scientific">Remersonia thermophila</name>
    <dbReference type="NCBI Taxonomy" id="72144"/>
    <lineage>
        <taxon>Eukaryota</taxon>
        <taxon>Fungi</taxon>
        <taxon>Dikarya</taxon>
        <taxon>Ascomycota</taxon>
        <taxon>Pezizomycotina</taxon>
        <taxon>Sordariomycetes</taxon>
        <taxon>Sordariomycetidae</taxon>
        <taxon>Sordariales</taxon>
        <taxon>Sordariales incertae sedis</taxon>
        <taxon>Remersonia</taxon>
    </lineage>
</organism>
<feature type="compositionally biased region" description="Basic and acidic residues" evidence="1">
    <location>
        <begin position="372"/>
        <end position="388"/>
    </location>
</feature>
<keyword evidence="3" id="KW-1185">Reference proteome</keyword>
<feature type="region of interest" description="Disordered" evidence="1">
    <location>
        <begin position="92"/>
        <end position="388"/>
    </location>
</feature>
<evidence type="ECO:0000313" key="2">
    <source>
        <dbReference type="EMBL" id="KAL2269399.1"/>
    </source>
</evidence>
<dbReference type="EMBL" id="JAZGUE010000002">
    <property type="protein sequence ID" value="KAL2269399.1"/>
    <property type="molecule type" value="Genomic_DNA"/>
</dbReference>